<dbReference type="RefSeq" id="WP_258884866.1">
    <property type="nucleotide sequence ID" value="NZ_CP090065.1"/>
</dbReference>
<dbReference type="InterPro" id="IPR016032">
    <property type="entry name" value="Sig_transdc_resp-reg_C-effctor"/>
</dbReference>
<dbReference type="AlphaFoldDB" id="A0AAE9NT61"/>
<dbReference type="SUPFAM" id="SSF46894">
    <property type="entry name" value="C-terminal effector domain of the bipartite response regulators"/>
    <property type="match status" value="1"/>
</dbReference>
<keyword evidence="1" id="KW-0238">DNA-binding</keyword>
<dbReference type="EMBL" id="CP090065">
    <property type="protein sequence ID" value="UVO10144.1"/>
    <property type="molecule type" value="Genomic_DNA"/>
</dbReference>
<dbReference type="KEGG" id="ppoo:LW347_09480"/>
<dbReference type="SMART" id="SM00421">
    <property type="entry name" value="HTH_LUXR"/>
    <property type="match status" value="1"/>
</dbReference>
<name>A0AAE9NT61_9GAMM</name>
<proteinExistence type="predicted"/>
<feature type="domain" description="HTH luxR-type" evidence="2">
    <location>
        <begin position="145"/>
        <end position="202"/>
    </location>
</feature>
<reference evidence="3" key="1">
    <citation type="submission" date="2021-12" db="EMBL/GenBank/DDBJ databases">
        <title>Genome sequence of novel Pectobacterium sp. causing blackleg.</title>
        <authorList>
            <person name="Wang J."/>
        </authorList>
    </citation>
    <scope>NUCLEOTIDE SEQUENCE</scope>
    <source>
        <strain evidence="3">BY21311</strain>
    </source>
</reference>
<dbReference type="GO" id="GO:0003677">
    <property type="term" value="F:DNA binding"/>
    <property type="evidence" value="ECO:0007669"/>
    <property type="project" value="UniProtKB-KW"/>
</dbReference>
<dbReference type="InterPro" id="IPR013656">
    <property type="entry name" value="PAS_4"/>
</dbReference>
<evidence type="ECO:0000313" key="4">
    <source>
        <dbReference type="Proteomes" id="UP001059272"/>
    </source>
</evidence>
<evidence type="ECO:0000259" key="2">
    <source>
        <dbReference type="SMART" id="SM00421"/>
    </source>
</evidence>
<dbReference type="InterPro" id="IPR036388">
    <property type="entry name" value="WH-like_DNA-bd_sf"/>
</dbReference>
<dbReference type="Proteomes" id="UP001059272">
    <property type="component" value="Chromosome"/>
</dbReference>
<gene>
    <name evidence="3" type="ORF">LW347_09480</name>
</gene>
<evidence type="ECO:0000313" key="3">
    <source>
        <dbReference type="EMBL" id="UVO10144.1"/>
    </source>
</evidence>
<evidence type="ECO:0000256" key="1">
    <source>
        <dbReference type="ARBA" id="ARBA00023125"/>
    </source>
</evidence>
<dbReference type="Pfam" id="PF08448">
    <property type="entry name" value="PAS_4"/>
    <property type="match status" value="1"/>
</dbReference>
<dbReference type="GO" id="GO:0006355">
    <property type="term" value="P:regulation of DNA-templated transcription"/>
    <property type="evidence" value="ECO:0007669"/>
    <property type="project" value="InterPro"/>
</dbReference>
<accession>A0AAE9NT61</accession>
<dbReference type="Pfam" id="PF00196">
    <property type="entry name" value="GerE"/>
    <property type="match status" value="1"/>
</dbReference>
<protein>
    <submittedName>
        <fullName evidence="3">LuxR C-terminal-related transcriptional regulator</fullName>
    </submittedName>
</protein>
<sequence>MHSFGGIITMLDHLREPWGIKDLDSQHIYMNAAAYAYTNTPVSFNVEGKRDAEFPVGWAEFADEMVDHDRRTEKSGGERITVIETYNWFKSPELIPYLCEKIPYYSDRNELVGTLWTSRPVRNISPIYLSAKQHAPTVEWTTHYEGIFSNVEMETLFLLLCHLTKNDIATKMNLSKRTIDNRVQRMYQKVGVHNLRQFEEYCYQEGLHGYIPPAFLVQGSIFL</sequence>
<dbReference type="Gene3D" id="1.10.10.10">
    <property type="entry name" value="Winged helix-like DNA-binding domain superfamily/Winged helix DNA-binding domain"/>
    <property type="match status" value="1"/>
</dbReference>
<organism evidence="3 4">
    <name type="scientific">Pectobacterium polonicum</name>
    <dbReference type="NCBI Taxonomy" id="2485124"/>
    <lineage>
        <taxon>Bacteria</taxon>
        <taxon>Pseudomonadati</taxon>
        <taxon>Pseudomonadota</taxon>
        <taxon>Gammaproteobacteria</taxon>
        <taxon>Enterobacterales</taxon>
        <taxon>Pectobacteriaceae</taxon>
        <taxon>Pectobacterium</taxon>
    </lineage>
</organism>
<dbReference type="InterPro" id="IPR000792">
    <property type="entry name" value="Tscrpt_reg_LuxR_C"/>
</dbReference>